<comment type="caution">
    <text evidence="2">The sequence shown here is derived from an EMBL/GenBank/DDBJ whole genome shotgun (WGS) entry which is preliminary data.</text>
</comment>
<proteinExistence type="predicted"/>
<dbReference type="Gene3D" id="6.10.140.1960">
    <property type="match status" value="1"/>
</dbReference>
<keyword evidence="3" id="KW-1185">Reference proteome</keyword>
<dbReference type="InterPro" id="IPR003251">
    <property type="entry name" value="Rr_diiron-bd_dom"/>
</dbReference>
<reference evidence="2 3" key="1">
    <citation type="submission" date="2017-07" db="EMBL/GenBank/DDBJ databases">
        <title>The genome sequence of Paludifilum halophilum highlights mechanisms for microbial adaptation to high salt environemnts.</title>
        <authorList>
            <person name="Belbahri L."/>
        </authorList>
    </citation>
    <scope>NUCLEOTIDE SEQUENCE [LARGE SCALE GENOMIC DNA]</scope>
    <source>
        <strain evidence="2 3">DSM 102817</strain>
    </source>
</reference>
<dbReference type="SUPFAM" id="SSF47240">
    <property type="entry name" value="Ferritin-like"/>
    <property type="match status" value="1"/>
</dbReference>
<accession>A0A235B4R2</accession>
<evidence type="ECO:0000313" key="2">
    <source>
        <dbReference type="EMBL" id="OYD07298.1"/>
    </source>
</evidence>
<organism evidence="2 3">
    <name type="scientific">Paludifilum halophilum</name>
    <dbReference type="NCBI Taxonomy" id="1642702"/>
    <lineage>
        <taxon>Bacteria</taxon>
        <taxon>Bacillati</taxon>
        <taxon>Bacillota</taxon>
        <taxon>Bacilli</taxon>
        <taxon>Bacillales</taxon>
        <taxon>Thermoactinomycetaceae</taxon>
        <taxon>Paludifilum</taxon>
    </lineage>
</organism>
<dbReference type="OrthoDB" id="573482at2"/>
<dbReference type="CDD" id="cd00657">
    <property type="entry name" value="Ferritin_like"/>
    <property type="match status" value="1"/>
</dbReference>
<dbReference type="EMBL" id="NOWF01000007">
    <property type="protein sequence ID" value="OYD07298.1"/>
    <property type="molecule type" value="Genomic_DNA"/>
</dbReference>
<dbReference type="Pfam" id="PF02915">
    <property type="entry name" value="Rubrerythrin"/>
    <property type="match status" value="1"/>
</dbReference>
<dbReference type="Proteomes" id="UP000215459">
    <property type="component" value="Unassembled WGS sequence"/>
</dbReference>
<dbReference type="Gene3D" id="1.20.5.420">
    <property type="entry name" value="Immunoglobulin FC, subunit C"/>
    <property type="match status" value="1"/>
</dbReference>
<dbReference type="AlphaFoldDB" id="A0A235B4R2"/>
<feature type="domain" description="Rubrerythrin diiron-binding" evidence="1">
    <location>
        <begin position="75"/>
        <end position="125"/>
    </location>
</feature>
<dbReference type="GO" id="GO:0016491">
    <property type="term" value="F:oxidoreductase activity"/>
    <property type="evidence" value="ECO:0007669"/>
    <property type="project" value="InterPro"/>
</dbReference>
<name>A0A235B4R2_9BACL</name>
<sequence>MRDIARAISGQYNAITCYEKLIRLSPKEDERKQIMEIRQDEINHYHEFTRIYVRLTGQSPRIKKEECPDDYKKGLEFALKDEQQTVDFYLDIADKARNPAVKSAFIRAAQDEQNHAVWFLYFWTKIIHKSE</sequence>
<protein>
    <submittedName>
        <fullName evidence="2">Rubrerythrin family protein</fullName>
    </submittedName>
</protein>
<dbReference type="InterPro" id="IPR009078">
    <property type="entry name" value="Ferritin-like_SF"/>
</dbReference>
<dbReference type="GO" id="GO:0046872">
    <property type="term" value="F:metal ion binding"/>
    <property type="evidence" value="ECO:0007669"/>
    <property type="project" value="InterPro"/>
</dbReference>
<evidence type="ECO:0000259" key="1">
    <source>
        <dbReference type="Pfam" id="PF02915"/>
    </source>
</evidence>
<gene>
    <name evidence="2" type="ORF">CHM34_12045</name>
</gene>
<evidence type="ECO:0000313" key="3">
    <source>
        <dbReference type="Proteomes" id="UP000215459"/>
    </source>
</evidence>